<keyword evidence="7 13" id="KW-0472">Membrane</keyword>
<dbReference type="Gene3D" id="2.60.120.10">
    <property type="entry name" value="Jelly Rolls"/>
    <property type="match status" value="1"/>
</dbReference>
<evidence type="ECO:0000256" key="9">
    <source>
        <dbReference type="ARBA" id="ARBA00023286"/>
    </source>
</evidence>
<dbReference type="GO" id="GO:0005216">
    <property type="term" value="F:monoatomic ion channel activity"/>
    <property type="evidence" value="ECO:0007669"/>
    <property type="project" value="InterPro"/>
</dbReference>
<sequence>MNIKGNKFVSFEDWKSEKSYSSERQYSIDDGFYGRKVKPTANVVWDGIHRFWERSSDKFRSLRIPSSFHSGGAHPAKELGTGKKILDPHGSFLQKWNKIFVLACVVAVYVDPLFFYIPVIDGNNKCLDLDKALETTACVLRTFIDAFYILRIIFQFRTGFIAPSSRVFGRGELVEDPVIVAKRYMTSNFIIDALSILPLPQVVVLIIIPSLQGPVSLIAKDALKFVILSQYVPRLIRIYPLFKEVTCNSGILTETAWAGAAYNLFLYMLASHIIGAYWYLFSIEREHRCWRMVCKAPRCNTTDLYCGERRYANLSAFLKDSCPSIQPDEIKNSTAFNFGIFTDALESGIVESWDFPRKLFYCFWWGLRNLSALGQNLQTSTYVGEIIFAVFICISGLVLFSLLIGNMQKYLQSTTVRIEEMRVKRRDAERWMAHRMLPEDLRERIRRYEQYKWQETRGVEERTLIRTLPKDLRRDINRHLCFNLIMRVPMFAKMDGQILDAICDRLKPALYTKDSFIVREGDPVDEMLFIMRGDLVSVTTNGGRTGFFNAVYLKGGDFCGESLLTWALDPHPSSHFPISTRTVQALTEVEAFALVAEDLKSVASQFRRLHHKDIQHTFRFFSVQWRTWAACFIQAAWRRYCRKKQAKCLRQAEGRLQDTLANEAVTTTSFGATMYASQFAANALRNLRQNGGHTSRLPQRLALMPEKPAEPDFSAPNL</sequence>
<evidence type="ECO:0000256" key="1">
    <source>
        <dbReference type="ARBA" id="ARBA00004232"/>
    </source>
</evidence>
<evidence type="ECO:0000256" key="6">
    <source>
        <dbReference type="ARBA" id="ARBA00023065"/>
    </source>
</evidence>
<dbReference type="STRING" id="3983.A0A251LVK6"/>
<feature type="transmembrane region" description="Helical" evidence="13">
    <location>
        <begin position="382"/>
        <end position="404"/>
    </location>
</feature>
<feature type="transmembrane region" description="Helical" evidence="13">
    <location>
        <begin position="132"/>
        <end position="154"/>
    </location>
</feature>
<keyword evidence="8" id="KW-0539">Nucleus</keyword>
<dbReference type="CDD" id="cd00038">
    <property type="entry name" value="CAP_ED"/>
    <property type="match status" value="1"/>
</dbReference>
<dbReference type="Gramene" id="Manes.01G246900.5.v8.1">
    <property type="protein sequence ID" value="Manes.01G246900.5.v8.1.CDS"/>
    <property type="gene ID" value="Manes.01G246900.v8.1"/>
</dbReference>
<dbReference type="PROSITE" id="PS50042">
    <property type="entry name" value="CNMP_BINDING_3"/>
    <property type="match status" value="1"/>
</dbReference>
<dbReference type="AlphaFoldDB" id="A0A251LVK6"/>
<dbReference type="Gramene" id="Manes.01G246900.6.v8.1">
    <property type="protein sequence ID" value="Manes.01G246900.6.v8.1.CDS"/>
    <property type="gene ID" value="Manes.01G246900.v8.1"/>
</dbReference>
<comment type="function">
    <text evidence="11">Cyclic nucleotide-gated channel involved in the establishment of both rhizobial and mycorrhizal associations. Required for full activation of nuclear-localized Ca(2+) oscillations by Nod and Myc factors. Simultaneous activation of the K(+)-permeable channel DMI1 and the Ca(2+) channel CNGC15 can give rise to sustained Ca(2+) oscillations. May function during fertilization in both female and male gametophytic Ca(2+) signaling.</text>
</comment>
<evidence type="ECO:0000259" key="14">
    <source>
        <dbReference type="PROSITE" id="PS50042"/>
    </source>
</evidence>
<dbReference type="Pfam" id="PF00027">
    <property type="entry name" value="cNMP_binding"/>
    <property type="match status" value="1"/>
</dbReference>
<evidence type="ECO:0000256" key="8">
    <source>
        <dbReference type="ARBA" id="ARBA00023242"/>
    </source>
</evidence>
<dbReference type="Proteomes" id="UP000091857">
    <property type="component" value="Chromosome 1"/>
</dbReference>
<name>A0A251LVK6_MANES</name>
<dbReference type="GO" id="GO:0044325">
    <property type="term" value="F:transmembrane transporter binding"/>
    <property type="evidence" value="ECO:0007669"/>
    <property type="project" value="UniProtKB-ARBA"/>
</dbReference>
<evidence type="ECO:0000256" key="4">
    <source>
        <dbReference type="ARBA" id="ARBA00022692"/>
    </source>
</evidence>
<dbReference type="InterPro" id="IPR005821">
    <property type="entry name" value="Ion_trans_dom"/>
</dbReference>
<accession>A0A251LVK6</accession>
<proteinExistence type="inferred from homology"/>
<keyword evidence="10" id="KW-0407">Ion channel</keyword>
<keyword evidence="4 13" id="KW-0812">Transmembrane</keyword>
<evidence type="ECO:0000256" key="10">
    <source>
        <dbReference type="ARBA" id="ARBA00023303"/>
    </source>
</evidence>
<dbReference type="Gramene" id="Manes.01G246900.9.v8.1">
    <property type="protein sequence ID" value="Manes.01G246900.9.v8.1.CDS"/>
    <property type="gene ID" value="Manes.01G246900.v8.1"/>
</dbReference>
<dbReference type="Gramene" id="Manes.01G246900.8.v8.1">
    <property type="protein sequence ID" value="Manes.01G246900.8.v8.1.CDS"/>
    <property type="gene ID" value="Manes.01G246900.v8.1"/>
</dbReference>
<dbReference type="SUPFAM" id="SSF51206">
    <property type="entry name" value="cAMP-binding domain-like"/>
    <property type="match status" value="1"/>
</dbReference>
<dbReference type="FunFam" id="2.60.120.10:FF:000024">
    <property type="entry name" value="Cyclic nucleotide-gated ion channel 1"/>
    <property type="match status" value="1"/>
</dbReference>
<dbReference type="PANTHER" id="PTHR45651:SF94">
    <property type="entry name" value="CYCLIC NUCLEOTIDE-BINDING DOMAIN-CONTAINING PROTEIN"/>
    <property type="match status" value="1"/>
</dbReference>
<dbReference type="SUPFAM" id="SSF81324">
    <property type="entry name" value="Voltage-gated potassium channels"/>
    <property type="match status" value="1"/>
</dbReference>
<feature type="transmembrane region" description="Helical" evidence="13">
    <location>
        <begin position="260"/>
        <end position="281"/>
    </location>
</feature>
<keyword evidence="6" id="KW-0406">Ion transport</keyword>
<dbReference type="Gramene" id="Manes.01G246900.10.v8.1">
    <property type="protein sequence ID" value="Manes.01G246900.10.v8.1.CDS"/>
    <property type="gene ID" value="Manes.01G246900.v8.1"/>
</dbReference>
<comment type="similarity">
    <text evidence="2">Belongs to the cyclic nucleotide-gated cation channel (TC 1.A.1.5) family.</text>
</comment>
<evidence type="ECO:0000256" key="13">
    <source>
        <dbReference type="SAM" id="Phobius"/>
    </source>
</evidence>
<dbReference type="FunFam" id="1.10.287.630:FF:000003">
    <property type="entry name" value="Cyclic nucleotide-gated ion channel 1"/>
    <property type="match status" value="1"/>
</dbReference>
<keyword evidence="3" id="KW-0813">Transport</keyword>
<dbReference type="EMBL" id="CM004387">
    <property type="protein sequence ID" value="OAY62171.1"/>
    <property type="molecule type" value="Genomic_DNA"/>
</dbReference>
<feature type="domain" description="Cyclic nucleotide-binding" evidence="14">
    <location>
        <begin position="490"/>
        <end position="620"/>
    </location>
</feature>
<gene>
    <name evidence="15" type="ORF">MANES_01G246900</name>
</gene>
<keyword evidence="16" id="KW-1185">Reference proteome</keyword>
<feature type="transmembrane region" description="Helical" evidence="13">
    <location>
        <begin position="99"/>
        <end position="120"/>
    </location>
</feature>
<evidence type="ECO:0000313" key="16">
    <source>
        <dbReference type="Proteomes" id="UP000091857"/>
    </source>
</evidence>
<feature type="transmembrane region" description="Helical" evidence="13">
    <location>
        <begin position="189"/>
        <end position="208"/>
    </location>
</feature>
<dbReference type="PANTHER" id="PTHR45651">
    <property type="entry name" value="CYCLIC NUCLEOTIDE-GATED ION CHANNEL 15-RELATED-RELATED"/>
    <property type="match status" value="1"/>
</dbReference>
<keyword evidence="5 13" id="KW-1133">Transmembrane helix</keyword>
<dbReference type="EMBL" id="CM004387">
    <property type="protein sequence ID" value="OAY62170.1"/>
    <property type="molecule type" value="Genomic_DNA"/>
</dbReference>
<comment type="subunit">
    <text evidence="12">Interacts (via N-terminus) with DMI1 (via c-terminus). The Nod factor has no effect on this interaction, implying that the complex is maintained after activation.</text>
</comment>
<dbReference type="Gene3D" id="1.10.287.70">
    <property type="match status" value="1"/>
</dbReference>
<evidence type="ECO:0000256" key="7">
    <source>
        <dbReference type="ARBA" id="ARBA00023136"/>
    </source>
</evidence>
<dbReference type="Pfam" id="PF00520">
    <property type="entry name" value="Ion_trans"/>
    <property type="match status" value="1"/>
</dbReference>
<dbReference type="InterPro" id="IPR000595">
    <property type="entry name" value="cNMP-bd_dom"/>
</dbReference>
<dbReference type="Gene3D" id="1.10.287.630">
    <property type="entry name" value="Helix hairpin bin"/>
    <property type="match status" value="1"/>
</dbReference>
<evidence type="ECO:0000313" key="15">
    <source>
        <dbReference type="EMBL" id="OAY62171.1"/>
    </source>
</evidence>
<dbReference type="OrthoDB" id="421226at2759"/>
<dbReference type="GO" id="GO:0031965">
    <property type="term" value="C:nuclear membrane"/>
    <property type="evidence" value="ECO:0007669"/>
    <property type="project" value="UniProtKB-SubCell"/>
</dbReference>
<evidence type="ECO:0000256" key="11">
    <source>
        <dbReference type="ARBA" id="ARBA00056117"/>
    </source>
</evidence>
<organism evidence="15 16">
    <name type="scientific">Manihot esculenta</name>
    <name type="common">Cassava</name>
    <name type="synonym">Jatropha manihot</name>
    <dbReference type="NCBI Taxonomy" id="3983"/>
    <lineage>
        <taxon>Eukaryota</taxon>
        <taxon>Viridiplantae</taxon>
        <taxon>Streptophyta</taxon>
        <taxon>Embryophyta</taxon>
        <taxon>Tracheophyta</taxon>
        <taxon>Spermatophyta</taxon>
        <taxon>Magnoliopsida</taxon>
        <taxon>eudicotyledons</taxon>
        <taxon>Gunneridae</taxon>
        <taxon>Pentapetalae</taxon>
        <taxon>rosids</taxon>
        <taxon>fabids</taxon>
        <taxon>Malpighiales</taxon>
        <taxon>Euphorbiaceae</taxon>
        <taxon>Crotonoideae</taxon>
        <taxon>Manihoteae</taxon>
        <taxon>Manihot</taxon>
    </lineage>
</organism>
<protein>
    <recommendedName>
        <fullName evidence="14">Cyclic nucleotide-binding domain-containing protein</fullName>
    </recommendedName>
</protein>
<reference evidence="15 16" key="1">
    <citation type="submission" date="2016-02" db="EMBL/GenBank/DDBJ databases">
        <title>WGS assembly of Manihot esculenta.</title>
        <authorList>
            <person name="Bredeson J.V."/>
            <person name="Prochnik S.E."/>
            <person name="Lyons J.B."/>
            <person name="Schmutz J."/>
            <person name="Grimwood J."/>
            <person name="Vrebalov J."/>
            <person name="Bart R.S."/>
            <person name="Amuge T."/>
            <person name="Ferguson M.E."/>
            <person name="Green R."/>
            <person name="Putnam N."/>
            <person name="Stites J."/>
            <person name="Rounsley S."/>
            <person name="Rokhsar D.S."/>
        </authorList>
    </citation>
    <scope>NUCLEOTIDE SEQUENCE [LARGE SCALE GENOMIC DNA]</scope>
    <source>
        <strain evidence="16">cv. AM560-2</strain>
        <tissue evidence="15">Leaf</tissue>
    </source>
</reference>
<evidence type="ECO:0000256" key="3">
    <source>
        <dbReference type="ARBA" id="ARBA00022448"/>
    </source>
</evidence>
<dbReference type="OMA" id="QMVILAM"/>
<dbReference type="InterPro" id="IPR014710">
    <property type="entry name" value="RmlC-like_jellyroll"/>
</dbReference>
<dbReference type="InterPro" id="IPR018490">
    <property type="entry name" value="cNMP-bd_dom_sf"/>
</dbReference>
<dbReference type="SMART" id="SM00100">
    <property type="entry name" value="cNMP"/>
    <property type="match status" value="1"/>
</dbReference>
<keyword evidence="9" id="KW-1071">Ligand-gated ion channel</keyword>
<comment type="subcellular location">
    <subcellularLocation>
        <location evidence="1">Nucleus membrane</location>
        <topology evidence="1">Multi-pass membrane protein</topology>
    </subcellularLocation>
</comment>
<evidence type="ECO:0000256" key="12">
    <source>
        <dbReference type="ARBA" id="ARBA00064416"/>
    </source>
</evidence>
<evidence type="ECO:0000256" key="5">
    <source>
        <dbReference type="ARBA" id="ARBA00022989"/>
    </source>
</evidence>
<evidence type="ECO:0000256" key="2">
    <source>
        <dbReference type="ARBA" id="ARBA00010486"/>
    </source>
</evidence>